<comment type="caution">
    <text evidence="1">The sequence shown here is derived from an EMBL/GenBank/DDBJ whole genome shotgun (WGS) entry which is preliminary data.</text>
</comment>
<gene>
    <name evidence="1" type="ORF">GCL60_09980</name>
</gene>
<dbReference type="AlphaFoldDB" id="A0A6N6VYG6"/>
<sequence>MKYQEVPKKNRNVQDYQLIAYGIKKSQGKPWAILSTEEVMQTLGLSLAQTTKLFTRLHSQNRIQKIKKGLYIVPGRFPPLGKIWKPSPYEVLWSYMNWLGASWQITGLAAFTRYSFSTQVPQVITVCNDKLSGKMEIGGNSFVFIKIPKKKIGNNNAFPIIGALQIPFSSKARTIFDAVYFSNIFGTLPAAYTWIALIAKNKDDIKELIECCNLYGNKQTIARIGFFLEKMNIDTSLIKIEKEKITETLFPLIPGTRRGPINRHWGIIENESTTKILSVMENPDEDDI</sequence>
<accession>A0A6N6VYG6</accession>
<evidence type="ECO:0000313" key="2">
    <source>
        <dbReference type="Proteomes" id="UP000437748"/>
    </source>
</evidence>
<protein>
    <recommendedName>
        <fullName evidence="3">AbiEi antitoxin C-terminal domain-containing protein</fullName>
    </recommendedName>
</protein>
<name>A0A6N6VYG6_9BACT</name>
<dbReference type="OrthoDB" id="42441at2"/>
<dbReference type="RefSeq" id="WP_153420574.1">
    <property type="nucleotide sequence ID" value="NZ_WFLM01000003.1"/>
</dbReference>
<dbReference type="EMBL" id="WFLM01000003">
    <property type="protein sequence ID" value="KAB8039175.1"/>
    <property type="molecule type" value="Genomic_DNA"/>
</dbReference>
<proteinExistence type="predicted"/>
<organism evidence="1 2">
    <name type="scientific">Silvanigrella paludirubra</name>
    <dbReference type="NCBI Taxonomy" id="2499159"/>
    <lineage>
        <taxon>Bacteria</taxon>
        <taxon>Pseudomonadati</taxon>
        <taxon>Bdellovibrionota</taxon>
        <taxon>Oligoflexia</taxon>
        <taxon>Silvanigrellales</taxon>
        <taxon>Silvanigrellaceae</taxon>
        <taxon>Silvanigrella</taxon>
    </lineage>
</organism>
<dbReference type="Proteomes" id="UP000437748">
    <property type="component" value="Unassembled WGS sequence"/>
</dbReference>
<evidence type="ECO:0008006" key="3">
    <source>
        <dbReference type="Google" id="ProtNLM"/>
    </source>
</evidence>
<evidence type="ECO:0000313" key="1">
    <source>
        <dbReference type="EMBL" id="KAB8039175.1"/>
    </source>
</evidence>
<reference evidence="1 2" key="1">
    <citation type="submission" date="2019-10" db="EMBL/GenBank/DDBJ databases">
        <title>New species of Slilvanegrellaceae.</title>
        <authorList>
            <person name="Pitt A."/>
            <person name="Hahn M.W."/>
        </authorList>
    </citation>
    <scope>NUCLEOTIDE SEQUENCE [LARGE SCALE GENOMIC DNA]</scope>
    <source>
        <strain evidence="1 2">SP-Ram-0.45-NSY-1</strain>
    </source>
</reference>
<keyword evidence="2" id="KW-1185">Reference proteome</keyword>